<protein>
    <submittedName>
        <fullName evidence="2">Uncharacterized protein</fullName>
    </submittedName>
</protein>
<proteinExistence type="predicted"/>
<dbReference type="Proteomes" id="UP001476950">
    <property type="component" value="Unassembled WGS sequence"/>
</dbReference>
<feature type="region of interest" description="Disordered" evidence="1">
    <location>
        <begin position="112"/>
        <end position="161"/>
    </location>
</feature>
<sequence length="161" mass="17675">MVGFIKGLFGAKQTAETESTPPPEAAPKQPKPRPQAFYLDSGDARTLGDLDYMQAAREIKRSFPKTLNGEVPKSTTLVSSLQRSLAQKGQEIAAKSIQAGLISSQQATFAPQKTPVSGWTAPKADSVPKVKDPKERRRNDTNLDMFRTMARDIQKSNSRKD</sequence>
<dbReference type="EMBL" id="JAMPLM010000059">
    <property type="protein sequence ID" value="MEP1062275.1"/>
    <property type="molecule type" value="Genomic_DNA"/>
</dbReference>
<feature type="compositionally biased region" description="Basic and acidic residues" evidence="1">
    <location>
        <begin position="126"/>
        <end position="141"/>
    </location>
</feature>
<gene>
    <name evidence="2" type="ORF">NDI38_28285</name>
</gene>
<reference evidence="2 3" key="1">
    <citation type="submission" date="2022-04" db="EMBL/GenBank/DDBJ databases">
        <title>Positive selection, recombination, and allopatry shape intraspecific diversity of widespread and dominant cyanobacteria.</title>
        <authorList>
            <person name="Wei J."/>
            <person name="Shu W."/>
            <person name="Hu C."/>
        </authorList>
    </citation>
    <scope>NUCLEOTIDE SEQUENCE [LARGE SCALE GENOMIC DNA]</scope>
    <source>
        <strain evidence="2 3">AS-A4</strain>
    </source>
</reference>
<comment type="caution">
    <text evidence="2">The sequence shown here is derived from an EMBL/GenBank/DDBJ whole genome shotgun (WGS) entry which is preliminary data.</text>
</comment>
<organism evidence="2 3">
    <name type="scientific">Stenomitos frigidus AS-A4</name>
    <dbReference type="NCBI Taxonomy" id="2933935"/>
    <lineage>
        <taxon>Bacteria</taxon>
        <taxon>Bacillati</taxon>
        <taxon>Cyanobacteriota</taxon>
        <taxon>Cyanophyceae</taxon>
        <taxon>Leptolyngbyales</taxon>
        <taxon>Leptolyngbyaceae</taxon>
        <taxon>Stenomitos</taxon>
    </lineage>
</organism>
<keyword evidence="3" id="KW-1185">Reference proteome</keyword>
<evidence type="ECO:0000256" key="1">
    <source>
        <dbReference type="SAM" id="MobiDB-lite"/>
    </source>
</evidence>
<accession>A0ABV0KSR6</accession>
<feature type="compositionally biased region" description="Basic and acidic residues" evidence="1">
    <location>
        <begin position="149"/>
        <end position="161"/>
    </location>
</feature>
<evidence type="ECO:0000313" key="2">
    <source>
        <dbReference type="EMBL" id="MEP1062275.1"/>
    </source>
</evidence>
<feature type="region of interest" description="Disordered" evidence="1">
    <location>
        <begin position="1"/>
        <end position="40"/>
    </location>
</feature>
<dbReference type="RefSeq" id="WP_190450232.1">
    <property type="nucleotide sequence ID" value="NZ_JAMPLM010000059.1"/>
</dbReference>
<name>A0ABV0KSR6_9CYAN</name>
<evidence type="ECO:0000313" key="3">
    <source>
        <dbReference type="Proteomes" id="UP001476950"/>
    </source>
</evidence>